<evidence type="ECO:0000256" key="1">
    <source>
        <dbReference type="ARBA" id="ARBA00022490"/>
    </source>
</evidence>
<dbReference type="EMBL" id="CP100355">
    <property type="protein sequence ID" value="UTF55082.1"/>
    <property type="molecule type" value="Genomic_DNA"/>
</dbReference>
<dbReference type="Gene3D" id="3.90.600.20">
    <property type="match status" value="1"/>
</dbReference>
<dbReference type="Gene3D" id="2.40.50.1010">
    <property type="match status" value="1"/>
</dbReference>
<dbReference type="PANTHER" id="PTHR40705">
    <property type="entry name" value="TRNA(ILE2) 2-AGMATINYLCYTIDINE SYNTHETASE TIAS"/>
    <property type="match status" value="1"/>
</dbReference>
<evidence type="ECO:0000256" key="2">
    <source>
        <dbReference type="ARBA" id="ARBA00022598"/>
    </source>
</evidence>
<evidence type="ECO:0000256" key="6">
    <source>
        <dbReference type="HAMAP-Rule" id="MF_01892"/>
    </source>
</evidence>
<dbReference type="InterPro" id="IPR013696">
    <property type="entry name" value="TiaS_FLD"/>
</dbReference>
<proteinExistence type="inferred from homology"/>
<feature type="domain" description="TiaS FLD" evidence="8">
    <location>
        <begin position="144"/>
        <end position="260"/>
    </location>
</feature>
<dbReference type="GO" id="GO:0002101">
    <property type="term" value="P:tRNA wobble cytosine modification"/>
    <property type="evidence" value="ECO:0007669"/>
    <property type="project" value="UniProtKB-UniRule"/>
</dbReference>
<dbReference type="HAMAP" id="MF_01892">
    <property type="entry name" value="tRNA_Ile2_agm2C_synt"/>
    <property type="match status" value="1"/>
</dbReference>
<dbReference type="Pfam" id="PF22641">
    <property type="entry name" value="TiaS_TCKD"/>
    <property type="match status" value="1"/>
</dbReference>
<sequence>MTVVGLDDTDSRERGMCTTYVATEVASRLSERTGATVERLLLVRLNPAVEHKTRGNAALAVHLGDHECDPETALEIARATLEDLAETADDRTNPGLVVADQAPNEVPDDVSAFALSAIRDHLSIDEATTLADDCGYRRWGAGNGRGQIGALAAIGAWRALEERDWTHEYISYRDPERWGTPRTIDEESVFAAAEAGYPTVWDTVDRIEGETVCVPHTPGPILHGIRGDDPEAVRTVSDAIRSEPVARTQRFVTNQGTDVHLRDGSTLESLSAVRDGRAYRLEGWVTGEPETRRGGHVFFELADPADGASADASSASGNADASNASDNTDASSAEATGTLTCAAFEPTKRFRDRVRALRVGDRLTVCGEVARGTLKLEKFAVRDLVETERVTPTCESCDRRMKSAGRGQGYRCRKCGTTTATKVDRSLERGPEVGWYEVPPCARRHVAKPLIRGGFDGPTHPER</sequence>
<comment type="catalytic activity">
    <reaction evidence="6">
        <text>cytidine(34) in tRNA(Ile2) + agmatine + ATP + H2O = 2-agmatinylcytidine(34) in tRNA(Ile2) + AMP + 2 phosphate + 2 H(+)</text>
        <dbReference type="Rhea" id="RHEA:43608"/>
        <dbReference type="Rhea" id="RHEA-COMP:10625"/>
        <dbReference type="Rhea" id="RHEA-COMP:10626"/>
        <dbReference type="ChEBI" id="CHEBI:15377"/>
        <dbReference type="ChEBI" id="CHEBI:15378"/>
        <dbReference type="ChEBI" id="CHEBI:30616"/>
        <dbReference type="ChEBI" id="CHEBI:43474"/>
        <dbReference type="ChEBI" id="CHEBI:58145"/>
        <dbReference type="ChEBI" id="CHEBI:82748"/>
        <dbReference type="ChEBI" id="CHEBI:83545"/>
        <dbReference type="ChEBI" id="CHEBI:456215"/>
        <dbReference type="EC" id="6.3.4.22"/>
    </reaction>
</comment>
<keyword evidence="1 6" id="KW-0963">Cytoplasm</keyword>
<dbReference type="InterPro" id="IPR053870">
    <property type="entry name" value="TiaS-like_TCKD"/>
</dbReference>
<feature type="region of interest" description="Disordered" evidence="7">
    <location>
        <begin position="308"/>
        <end position="332"/>
    </location>
</feature>
<evidence type="ECO:0000313" key="11">
    <source>
        <dbReference type="EMBL" id="UTF55082.1"/>
    </source>
</evidence>
<dbReference type="AlphaFoldDB" id="A0A9E7NB67"/>
<comment type="function">
    <text evidence="6">ATP-dependent agmatine transferase that catalyzes the formation of 2-agmatinylcytidine (agm2C) at the wobble position (C34) of tRNA(Ile2), converting the codon specificity from AUG to AUA.</text>
</comment>
<evidence type="ECO:0000313" key="12">
    <source>
        <dbReference type="Proteomes" id="UP001056855"/>
    </source>
</evidence>
<gene>
    <name evidence="6" type="primary">tiaS</name>
    <name evidence="11" type="ORF">NGM29_07480</name>
</gene>
<feature type="domain" description="TiaS-like TCKD" evidence="9">
    <location>
        <begin position="3"/>
        <end position="140"/>
    </location>
</feature>
<name>A0A9E7NB67_9EURY</name>
<dbReference type="Pfam" id="PF23783">
    <property type="entry name" value="Zn_ribbon_TiaS"/>
    <property type="match status" value="1"/>
</dbReference>
<protein>
    <recommendedName>
        <fullName evidence="6">tRNA(Ile2) 2-agmatinylcytidine synthetase TiaS</fullName>
        <shortName evidence="6">tRNA(Ile2)-agm2C synthetase</shortName>
        <ecNumber evidence="6">6.3.4.22</ecNumber>
    </recommendedName>
    <alternativeName>
        <fullName evidence="6">tRNA(Ile2) agmatidine synthetase</fullName>
    </alternativeName>
</protein>
<dbReference type="Pfam" id="PF08489">
    <property type="entry name" value="TiaS_FLD"/>
    <property type="match status" value="1"/>
</dbReference>
<dbReference type="GO" id="GO:0005524">
    <property type="term" value="F:ATP binding"/>
    <property type="evidence" value="ECO:0007669"/>
    <property type="project" value="UniProtKB-KW"/>
</dbReference>
<dbReference type="InterPro" id="IPR024913">
    <property type="entry name" value="tRNA_Ile2__agm2C_synt"/>
</dbReference>
<dbReference type="RefSeq" id="WP_254159832.1">
    <property type="nucleotide sequence ID" value="NZ_CP100355.1"/>
</dbReference>
<evidence type="ECO:0000259" key="9">
    <source>
        <dbReference type="Pfam" id="PF22641"/>
    </source>
</evidence>
<reference evidence="11" key="1">
    <citation type="submission" date="2022-06" db="EMBL/GenBank/DDBJ databases">
        <title>Diverse halophilic archaea isolated from saline environments.</title>
        <authorList>
            <person name="Cui H.-L."/>
        </authorList>
    </citation>
    <scope>NUCLEOTIDE SEQUENCE</scope>
    <source>
        <strain evidence="11">WLHS1</strain>
    </source>
</reference>
<dbReference type="EC" id="6.3.4.22" evidence="6"/>
<feature type="domain" description="TiaS C-terminal zinc ribbon" evidence="10">
    <location>
        <begin position="392"/>
        <end position="429"/>
    </location>
</feature>
<evidence type="ECO:0000259" key="8">
    <source>
        <dbReference type="Pfam" id="PF08489"/>
    </source>
</evidence>
<dbReference type="GO" id="GO:0016879">
    <property type="term" value="F:ligase activity, forming carbon-nitrogen bonds"/>
    <property type="evidence" value="ECO:0007669"/>
    <property type="project" value="UniProtKB-UniRule"/>
</dbReference>
<comment type="subcellular location">
    <subcellularLocation>
        <location evidence="6">Cytoplasm</location>
    </subcellularLocation>
</comment>
<keyword evidence="5 6" id="KW-0067">ATP-binding</keyword>
<accession>A0A9E7NB67</accession>
<evidence type="ECO:0000256" key="7">
    <source>
        <dbReference type="SAM" id="MobiDB-lite"/>
    </source>
</evidence>
<dbReference type="InterPro" id="IPR055394">
    <property type="entry name" value="Zn_ribbon_TiaS"/>
</dbReference>
<evidence type="ECO:0000256" key="3">
    <source>
        <dbReference type="ARBA" id="ARBA00022694"/>
    </source>
</evidence>
<dbReference type="GeneID" id="73289876"/>
<dbReference type="CDD" id="cd04482">
    <property type="entry name" value="RPA2_OBF_like"/>
    <property type="match status" value="1"/>
</dbReference>
<comment type="similarity">
    <text evidence="6">Belongs to the TiaS family.</text>
</comment>
<keyword evidence="4 6" id="KW-0547">Nucleotide-binding</keyword>
<dbReference type="Proteomes" id="UP001056855">
    <property type="component" value="Chromosome"/>
</dbReference>
<dbReference type="GO" id="GO:0005737">
    <property type="term" value="C:cytoplasm"/>
    <property type="evidence" value="ECO:0007669"/>
    <property type="project" value="UniProtKB-SubCell"/>
</dbReference>
<dbReference type="PANTHER" id="PTHR40705:SF1">
    <property type="entry name" value="TRNA(ILE2) 2-AGMATINYLCYTIDINE SYNTHETASE TIAS"/>
    <property type="match status" value="1"/>
</dbReference>
<evidence type="ECO:0000256" key="5">
    <source>
        <dbReference type="ARBA" id="ARBA00022840"/>
    </source>
</evidence>
<keyword evidence="12" id="KW-1185">Reference proteome</keyword>
<dbReference type="KEGG" id="sawl:NGM29_07480"/>
<dbReference type="Gene3D" id="3.30.70.2200">
    <property type="match status" value="1"/>
</dbReference>
<organism evidence="11 12">
    <name type="scientific">Natronosalvus rutilus</name>
    <dbReference type="NCBI Taxonomy" id="2953753"/>
    <lineage>
        <taxon>Archaea</taxon>
        <taxon>Methanobacteriati</taxon>
        <taxon>Methanobacteriota</taxon>
        <taxon>Stenosarchaea group</taxon>
        <taxon>Halobacteria</taxon>
        <taxon>Halobacteriales</taxon>
        <taxon>Natrialbaceae</taxon>
        <taxon>Natronosalvus</taxon>
    </lineage>
</organism>
<evidence type="ECO:0000256" key="4">
    <source>
        <dbReference type="ARBA" id="ARBA00022741"/>
    </source>
</evidence>
<keyword evidence="2 6" id="KW-0436">Ligase</keyword>
<keyword evidence="3 6" id="KW-0819">tRNA processing</keyword>
<evidence type="ECO:0000259" key="10">
    <source>
        <dbReference type="Pfam" id="PF23783"/>
    </source>
</evidence>